<evidence type="ECO:0000259" key="1">
    <source>
        <dbReference type="Pfam" id="PF16363"/>
    </source>
</evidence>
<sequence>MKKALITGSTGFVGGHLWKELESAGYQVFGTSRTKIEPKNSRIFACDITNEKKLAKLIAKLKPDHIYHLAAQPSPRHSYQFPQKTFEINNLGTINLLEAIKNIAGYTPRVLVVGSATECGFVPAEQLPITEATPFAPENPYSISKLACYHLSLCYARDGACEVIYASSFSHTGPGQATGFLAADIAKQIVEIENGHQEAKLVTGHLENLRDYLDVRDVAKAYRLLLEKGKNGERYNVCSGITVSTKTIFQTLLDLSKVKIDHQVDPSRNNAQDAPILYGSHDKITKETGWVPQISIDQTLKDLLDWYRAK</sequence>
<name>A0A0G1RV20_9BACT</name>
<dbReference type="PANTHER" id="PTHR43000">
    <property type="entry name" value="DTDP-D-GLUCOSE 4,6-DEHYDRATASE-RELATED"/>
    <property type="match status" value="1"/>
</dbReference>
<evidence type="ECO:0000313" key="3">
    <source>
        <dbReference type="Proteomes" id="UP000034794"/>
    </source>
</evidence>
<accession>A0A0G1RV20</accession>
<feature type="domain" description="NAD(P)-binding" evidence="1">
    <location>
        <begin position="5"/>
        <end position="302"/>
    </location>
</feature>
<dbReference type="EMBL" id="LCMI01000001">
    <property type="protein sequence ID" value="KKU33823.1"/>
    <property type="molecule type" value="Genomic_DNA"/>
</dbReference>
<protein>
    <submittedName>
        <fullName evidence="2">GDP-6-deoxy-D-mannose reductase</fullName>
    </submittedName>
</protein>
<dbReference type="Pfam" id="PF16363">
    <property type="entry name" value="GDP_Man_Dehyd"/>
    <property type="match status" value="1"/>
</dbReference>
<comment type="caution">
    <text evidence="2">The sequence shown here is derived from an EMBL/GenBank/DDBJ whole genome shotgun (WGS) entry which is preliminary data.</text>
</comment>
<dbReference type="Gene3D" id="3.90.25.10">
    <property type="entry name" value="UDP-galactose 4-epimerase, domain 1"/>
    <property type="match status" value="1"/>
</dbReference>
<organism evidence="2 3">
    <name type="scientific">Candidatus Collierbacteria bacterium GW2011_GWA2_46_26</name>
    <dbReference type="NCBI Taxonomy" id="1618381"/>
    <lineage>
        <taxon>Bacteria</taxon>
        <taxon>Candidatus Collieribacteriota</taxon>
    </lineage>
</organism>
<dbReference type="SUPFAM" id="SSF51735">
    <property type="entry name" value="NAD(P)-binding Rossmann-fold domains"/>
    <property type="match status" value="1"/>
</dbReference>
<dbReference type="InterPro" id="IPR016040">
    <property type="entry name" value="NAD(P)-bd_dom"/>
</dbReference>
<proteinExistence type="predicted"/>
<dbReference type="AlphaFoldDB" id="A0A0G1RV20"/>
<gene>
    <name evidence="2" type="ORF">UX47_C0001G0106</name>
</gene>
<reference evidence="2 3" key="1">
    <citation type="journal article" date="2015" name="Nature">
        <title>rRNA introns, odd ribosomes, and small enigmatic genomes across a large radiation of phyla.</title>
        <authorList>
            <person name="Brown C.T."/>
            <person name="Hug L.A."/>
            <person name="Thomas B.C."/>
            <person name="Sharon I."/>
            <person name="Castelle C.J."/>
            <person name="Singh A."/>
            <person name="Wilkins M.J."/>
            <person name="Williams K.H."/>
            <person name="Banfield J.F."/>
        </authorList>
    </citation>
    <scope>NUCLEOTIDE SEQUENCE [LARGE SCALE GENOMIC DNA]</scope>
</reference>
<dbReference type="Proteomes" id="UP000034794">
    <property type="component" value="Unassembled WGS sequence"/>
</dbReference>
<evidence type="ECO:0000313" key="2">
    <source>
        <dbReference type="EMBL" id="KKU33823.1"/>
    </source>
</evidence>
<dbReference type="InterPro" id="IPR036291">
    <property type="entry name" value="NAD(P)-bd_dom_sf"/>
</dbReference>
<dbReference type="Gene3D" id="3.40.50.720">
    <property type="entry name" value="NAD(P)-binding Rossmann-like Domain"/>
    <property type="match status" value="1"/>
</dbReference>